<feature type="non-terminal residue" evidence="1">
    <location>
        <position position="1"/>
    </location>
</feature>
<organism evidence="1 2">
    <name type="scientific">Thalassiosira oceanica</name>
    <name type="common">Marine diatom</name>
    <dbReference type="NCBI Taxonomy" id="159749"/>
    <lineage>
        <taxon>Eukaryota</taxon>
        <taxon>Sar</taxon>
        <taxon>Stramenopiles</taxon>
        <taxon>Ochrophyta</taxon>
        <taxon>Bacillariophyta</taxon>
        <taxon>Coscinodiscophyceae</taxon>
        <taxon>Thalassiosirophycidae</taxon>
        <taxon>Thalassiosirales</taxon>
        <taxon>Thalassiosiraceae</taxon>
        <taxon>Thalassiosira</taxon>
    </lineage>
</organism>
<accession>K0R7A4</accession>
<proteinExistence type="predicted"/>
<gene>
    <name evidence="1" type="ORF">THAOC_36879</name>
</gene>
<dbReference type="EMBL" id="AGNL01049513">
    <property type="protein sequence ID" value="EJK44571.1"/>
    <property type="molecule type" value="Genomic_DNA"/>
</dbReference>
<evidence type="ECO:0000313" key="2">
    <source>
        <dbReference type="Proteomes" id="UP000266841"/>
    </source>
</evidence>
<protein>
    <submittedName>
        <fullName evidence="1">Uncharacterized protein</fullName>
    </submittedName>
</protein>
<evidence type="ECO:0000313" key="1">
    <source>
        <dbReference type="EMBL" id="EJK44571.1"/>
    </source>
</evidence>
<dbReference type="AlphaFoldDB" id="K0R7A4"/>
<reference evidence="1 2" key="1">
    <citation type="journal article" date="2012" name="Genome Biol.">
        <title>Genome and low-iron response of an oceanic diatom adapted to chronic iron limitation.</title>
        <authorList>
            <person name="Lommer M."/>
            <person name="Specht M."/>
            <person name="Roy A.S."/>
            <person name="Kraemer L."/>
            <person name="Andreson R."/>
            <person name="Gutowska M.A."/>
            <person name="Wolf J."/>
            <person name="Bergner S.V."/>
            <person name="Schilhabel M.B."/>
            <person name="Klostermeier U.C."/>
            <person name="Beiko R.G."/>
            <person name="Rosenstiel P."/>
            <person name="Hippler M."/>
            <person name="Laroche J."/>
        </authorList>
    </citation>
    <scope>NUCLEOTIDE SEQUENCE [LARGE SCALE GENOMIC DNA]</scope>
    <source>
        <strain evidence="1 2">CCMP1005</strain>
    </source>
</reference>
<sequence>PFATGVANGLMWSTIYHVQWVVCATSATMNGMDVCNHSNGYKVQAYVSIAIARETRLDLPPMLWDQAQPPLKPKDMKTTEGVETCQSMASGLQVPSVSFTFASQRIPRPHPIGRKTLESDQVVTETRDLVEDPGEHKGGALATFETILLAECLTPEVFQKVTPQLLRRTSGRAIDHFRVERRSVGLHLIDDEQAESGTMKDPTLCSINNALSEETALIVQDNVDHFSDEGIELYLIAGTWPSLIL</sequence>
<comment type="caution">
    <text evidence="1">The sequence shown here is derived from an EMBL/GenBank/DDBJ whole genome shotgun (WGS) entry which is preliminary data.</text>
</comment>
<name>K0R7A4_THAOC</name>
<keyword evidence="2" id="KW-1185">Reference proteome</keyword>
<dbReference type="Proteomes" id="UP000266841">
    <property type="component" value="Unassembled WGS sequence"/>
</dbReference>